<keyword evidence="4 6" id="KW-1133">Transmembrane helix</keyword>
<dbReference type="PANTHER" id="PTHR39087:SF2">
    <property type="entry name" value="UPF0104 MEMBRANE PROTEIN MJ1595"/>
    <property type="match status" value="1"/>
</dbReference>
<feature type="transmembrane region" description="Helical" evidence="6">
    <location>
        <begin position="487"/>
        <end position="507"/>
    </location>
</feature>
<gene>
    <name evidence="7" type="ORF">GCM10023349_41600</name>
</gene>
<dbReference type="Proteomes" id="UP001499974">
    <property type="component" value="Unassembled WGS sequence"/>
</dbReference>
<feature type="transmembrane region" description="Helical" evidence="6">
    <location>
        <begin position="602"/>
        <end position="622"/>
    </location>
</feature>
<comment type="caution">
    <text evidence="7">The sequence shown here is derived from an EMBL/GenBank/DDBJ whole genome shotgun (WGS) entry which is preliminary data.</text>
</comment>
<feature type="transmembrane region" description="Helical" evidence="6">
    <location>
        <begin position="712"/>
        <end position="731"/>
    </location>
</feature>
<evidence type="ECO:0008006" key="9">
    <source>
        <dbReference type="Google" id="ProtNLM"/>
    </source>
</evidence>
<comment type="subcellular location">
    <subcellularLocation>
        <location evidence="1">Cell membrane</location>
        <topology evidence="1">Multi-pass membrane protein</topology>
    </subcellularLocation>
</comment>
<evidence type="ECO:0000256" key="5">
    <source>
        <dbReference type="ARBA" id="ARBA00023136"/>
    </source>
</evidence>
<keyword evidence="8" id="KW-1185">Reference proteome</keyword>
<keyword evidence="2" id="KW-1003">Cell membrane</keyword>
<evidence type="ECO:0000256" key="2">
    <source>
        <dbReference type="ARBA" id="ARBA00022475"/>
    </source>
</evidence>
<accession>A0ABP8XZA4</accession>
<evidence type="ECO:0000256" key="3">
    <source>
        <dbReference type="ARBA" id="ARBA00022692"/>
    </source>
</evidence>
<dbReference type="Pfam" id="PF03706">
    <property type="entry name" value="LPG_synthase_TM"/>
    <property type="match status" value="1"/>
</dbReference>
<evidence type="ECO:0000256" key="1">
    <source>
        <dbReference type="ARBA" id="ARBA00004651"/>
    </source>
</evidence>
<reference evidence="8" key="1">
    <citation type="journal article" date="2019" name="Int. J. Syst. Evol. Microbiol.">
        <title>The Global Catalogue of Microorganisms (GCM) 10K type strain sequencing project: providing services to taxonomists for standard genome sequencing and annotation.</title>
        <authorList>
            <consortium name="The Broad Institute Genomics Platform"/>
            <consortium name="The Broad Institute Genome Sequencing Center for Infectious Disease"/>
            <person name="Wu L."/>
            <person name="Ma J."/>
        </authorList>
    </citation>
    <scope>NUCLEOTIDE SEQUENCE [LARGE SCALE GENOMIC DNA]</scope>
    <source>
        <strain evidence="8">JCM 18531</strain>
    </source>
</reference>
<keyword evidence="5 6" id="KW-0472">Membrane</keyword>
<dbReference type="EMBL" id="BAABKM010000004">
    <property type="protein sequence ID" value="GAA4717381.1"/>
    <property type="molecule type" value="Genomic_DNA"/>
</dbReference>
<evidence type="ECO:0000256" key="4">
    <source>
        <dbReference type="ARBA" id="ARBA00022989"/>
    </source>
</evidence>
<dbReference type="PANTHER" id="PTHR39087">
    <property type="entry name" value="UPF0104 MEMBRANE PROTEIN MJ1595"/>
    <property type="match status" value="1"/>
</dbReference>
<feature type="transmembrane region" description="Helical" evidence="6">
    <location>
        <begin position="634"/>
        <end position="655"/>
    </location>
</feature>
<dbReference type="RefSeq" id="WP_345523567.1">
    <property type="nucleotide sequence ID" value="NZ_BAABKM010000004.1"/>
</dbReference>
<feature type="transmembrane region" description="Helical" evidence="6">
    <location>
        <begin position="76"/>
        <end position="94"/>
    </location>
</feature>
<evidence type="ECO:0000313" key="8">
    <source>
        <dbReference type="Proteomes" id="UP001499974"/>
    </source>
</evidence>
<feature type="transmembrane region" description="Helical" evidence="6">
    <location>
        <begin position="144"/>
        <end position="163"/>
    </location>
</feature>
<feature type="transmembrane region" description="Helical" evidence="6">
    <location>
        <begin position="743"/>
        <end position="763"/>
    </location>
</feature>
<feature type="transmembrane region" description="Helical" evidence="6">
    <location>
        <begin position="560"/>
        <end position="582"/>
    </location>
</feature>
<organism evidence="7 8">
    <name type="scientific">Nocardioides conyzicola</name>
    <dbReference type="NCBI Taxonomy" id="1651781"/>
    <lineage>
        <taxon>Bacteria</taxon>
        <taxon>Bacillati</taxon>
        <taxon>Actinomycetota</taxon>
        <taxon>Actinomycetes</taxon>
        <taxon>Propionibacteriales</taxon>
        <taxon>Nocardioidaceae</taxon>
        <taxon>Nocardioides</taxon>
    </lineage>
</organism>
<feature type="transmembrane region" description="Helical" evidence="6">
    <location>
        <begin position="683"/>
        <end position="705"/>
    </location>
</feature>
<keyword evidence="3 6" id="KW-0812">Transmembrane</keyword>
<feature type="transmembrane region" description="Helical" evidence="6">
    <location>
        <begin position="519"/>
        <end position="539"/>
    </location>
</feature>
<feature type="transmembrane region" description="Helical" evidence="6">
    <location>
        <begin position="101"/>
        <end position="124"/>
    </location>
</feature>
<sequence>MSEVLPAPGPTGRRSSRFFLAGANRTRRPVDLALLVGGVLVTLACVRAAVHRGALDSAVRHVADDLPRWVTSLFDATYWLGTMYCLVVIVAVVVTLRRRGLLPLTLLVAVAATFAGVVLASWLAGAGLPEIDPGPVRSGSPHGFPTLRVAVITAALLALRPWVVLAYRRFHVAIVLVQCAAAWAIGIAGPTDVLGALAIGIAGASLALVVLGSPAGHPELGQVAASLKALRLDVADLRFADEQPWGARILTATSRAGDPLLVKVYGRDATDAHLAARWWRRLLYRDQTAPGSTRLQLVEHEALVTIMADRAGVGVDRVLAAAESSGDAILVLGAPAPPLSTQPELADEVLRQTWAAVGRLHEAGLCHGGLTLAQVAQGPTDVVLSDFADGSIAADDAQRSQEVAVLLTSQALVVGPDRAVDAALAGLGAEALAAAQPYLQRAAMPRSLRADKGVKAAIAAVLAIIPERTGTEPLPPAEIVRVRPRDLLQTGFMLFAAYILLTTLINLDWSTVWSTWQNAGWAWVVIGLVVCQLTSVADAGTAISTVRTRLPLAPLVHLQYAVKTVGLAISATLGRVALYTTFFRRYGEGPAAAVTATGLDSFAASVANVLVVGVAVLLAQSLPEGVSLSGPDNLDRIVALLGVVLALSAIAFTLVPKLRRQVVTMVRSLATSLKVVTESPARALGLFGTNLLSLMITALCLTLLVQGMHPTGSYASMLFVAAGASLFASLVPVPGNVGVGEAAIAAGLVAVGVPSGPAFAIAVSQRMCTTYLPSLFGIYSLRWLRKEDYID</sequence>
<protein>
    <recommendedName>
        <fullName evidence="9">Flippase-like domain-containing protein</fullName>
    </recommendedName>
</protein>
<proteinExistence type="predicted"/>
<dbReference type="InterPro" id="IPR022791">
    <property type="entry name" value="L-PG_synthase/AglD"/>
</dbReference>
<evidence type="ECO:0000256" key="6">
    <source>
        <dbReference type="SAM" id="Phobius"/>
    </source>
</evidence>
<feature type="transmembrane region" description="Helical" evidence="6">
    <location>
        <begin position="32"/>
        <end position="50"/>
    </location>
</feature>
<evidence type="ECO:0000313" key="7">
    <source>
        <dbReference type="EMBL" id="GAA4717381.1"/>
    </source>
</evidence>
<name>A0ABP8XZA4_9ACTN</name>